<protein>
    <submittedName>
        <fullName evidence="2">Uncharacterized protein</fullName>
    </submittedName>
</protein>
<proteinExistence type="predicted"/>
<dbReference type="Proteomes" id="UP000712600">
    <property type="component" value="Unassembled WGS sequence"/>
</dbReference>
<evidence type="ECO:0000256" key="1">
    <source>
        <dbReference type="SAM" id="Coils"/>
    </source>
</evidence>
<organism evidence="2 3">
    <name type="scientific">Brassica cretica</name>
    <name type="common">Mustard</name>
    <dbReference type="NCBI Taxonomy" id="69181"/>
    <lineage>
        <taxon>Eukaryota</taxon>
        <taxon>Viridiplantae</taxon>
        <taxon>Streptophyta</taxon>
        <taxon>Embryophyta</taxon>
        <taxon>Tracheophyta</taxon>
        <taxon>Spermatophyta</taxon>
        <taxon>Magnoliopsida</taxon>
        <taxon>eudicotyledons</taxon>
        <taxon>Gunneridae</taxon>
        <taxon>Pentapetalae</taxon>
        <taxon>rosids</taxon>
        <taxon>malvids</taxon>
        <taxon>Brassicales</taxon>
        <taxon>Brassicaceae</taxon>
        <taxon>Brassiceae</taxon>
        <taxon>Brassica</taxon>
    </lineage>
</organism>
<sequence length="223" mass="25050">MHYKTSWKSSNGVFSHVSFFKIDLSVLDFISLRRTQDGRCNVNDSSGFPGTPCFESAEPSFVVARSKYSGLSDFSPMVDSLGDVADEDTWTKLNKGFVPDLDQLQFTPAIKRQPTPLIAATTHAQKHSGDQYWLECSRENQKVVEDLKSQIESLTSEKDSLQVKFSEQVVLNNKLMGEISELKEGTLHMKEIPKLLSESVANCKDVYKDVIVTMKVNSLPFLM</sequence>
<dbReference type="EMBL" id="QGKX02001621">
    <property type="protein sequence ID" value="KAF3502127.1"/>
    <property type="molecule type" value="Genomic_DNA"/>
</dbReference>
<gene>
    <name evidence="2" type="ORF">F2Q69_00041256</name>
</gene>
<comment type="caution">
    <text evidence="2">The sequence shown here is derived from an EMBL/GenBank/DDBJ whole genome shotgun (WGS) entry which is preliminary data.</text>
</comment>
<keyword evidence="1" id="KW-0175">Coiled coil</keyword>
<reference evidence="2" key="1">
    <citation type="submission" date="2019-12" db="EMBL/GenBank/DDBJ databases">
        <title>Genome sequencing and annotation of Brassica cretica.</title>
        <authorList>
            <person name="Studholme D.J."/>
            <person name="Sarris P."/>
        </authorList>
    </citation>
    <scope>NUCLEOTIDE SEQUENCE</scope>
    <source>
        <strain evidence="2">PFS-109/04</strain>
        <tissue evidence="2">Leaf</tissue>
    </source>
</reference>
<evidence type="ECO:0000313" key="2">
    <source>
        <dbReference type="EMBL" id="KAF3502127.1"/>
    </source>
</evidence>
<evidence type="ECO:0000313" key="3">
    <source>
        <dbReference type="Proteomes" id="UP000712600"/>
    </source>
</evidence>
<accession>A0A8S9NJW7</accession>
<name>A0A8S9NJW7_BRACR</name>
<feature type="coiled-coil region" evidence="1">
    <location>
        <begin position="137"/>
        <end position="164"/>
    </location>
</feature>
<dbReference type="AlphaFoldDB" id="A0A8S9NJW7"/>